<protein>
    <recommendedName>
        <fullName evidence="4">ABC-2 type transport system permease protein</fullName>
    </recommendedName>
</protein>
<feature type="transmembrane region" description="Helical" evidence="1">
    <location>
        <begin position="114"/>
        <end position="131"/>
    </location>
</feature>
<dbReference type="EMBL" id="LCDA01000003">
    <property type="protein sequence ID" value="KKS43028.1"/>
    <property type="molecule type" value="Genomic_DNA"/>
</dbReference>
<reference evidence="2 3" key="1">
    <citation type="journal article" date="2015" name="Nature">
        <title>rRNA introns, odd ribosomes, and small enigmatic genomes across a large radiation of phyla.</title>
        <authorList>
            <person name="Brown C.T."/>
            <person name="Hug L.A."/>
            <person name="Thomas B.C."/>
            <person name="Sharon I."/>
            <person name="Castelle C.J."/>
            <person name="Singh A."/>
            <person name="Wilkins M.J."/>
            <person name="Williams K.H."/>
            <person name="Banfield J.F."/>
        </authorList>
    </citation>
    <scope>NUCLEOTIDE SEQUENCE [LARGE SCALE GENOMIC DNA]</scope>
</reference>
<feature type="transmembrane region" description="Helical" evidence="1">
    <location>
        <begin position="225"/>
        <end position="249"/>
    </location>
</feature>
<dbReference type="InterPro" id="IPR010390">
    <property type="entry name" value="ABC-2_transporter-like"/>
</dbReference>
<sequence>MRFATYTKTAVLGFLQVANYRTEVWFQVFAKILVFAGIVLFWSVVGTGNTGQTYYQLIAYFLVANGARELIDALYGKFGSTIIDDIKDGKISSYLLQPTHTVIFMYFKHFGTRGVTIVFSILYIIVGIVLAPPTSLVAGLLFLVVVGSGAIICFSQSTIVGCGAFWMTEAKGIKNVVNHISKVFSGAMIPLTFFPIAYQTSVMLSPFASYAYLPATLMQTKTVDSFVFLQVGVSIGWAVILLFLSRLVWRKGVKRYEAIGI</sequence>
<proteinExistence type="predicted"/>
<feature type="transmembrane region" description="Helical" evidence="1">
    <location>
        <begin position="24"/>
        <end position="45"/>
    </location>
</feature>
<name>A0A0G1C041_9BACT</name>
<keyword evidence="1" id="KW-0812">Transmembrane</keyword>
<evidence type="ECO:0008006" key="4">
    <source>
        <dbReference type="Google" id="ProtNLM"/>
    </source>
</evidence>
<dbReference type="AlphaFoldDB" id="A0A0G1C041"/>
<evidence type="ECO:0000313" key="3">
    <source>
        <dbReference type="Proteomes" id="UP000033854"/>
    </source>
</evidence>
<evidence type="ECO:0000313" key="2">
    <source>
        <dbReference type="EMBL" id="KKS43028.1"/>
    </source>
</evidence>
<evidence type="ECO:0000256" key="1">
    <source>
        <dbReference type="SAM" id="Phobius"/>
    </source>
</evidence>
<organism evidence="2 3">
    <name type="scientific">Candidatus Collierbacteria bacterium GW2011_GWA2_42_17</name>
    <dbReference type="NCBI Taxonomy" id="1618378"/>
    <lineage>
        <taxon>Bacteria</taxon>
        <taxon>Candidatus Collieribacteriota</taxon>
    </lineage>
</organism>
<comment type="caution">
    <text evidence="2">The sequence shown here is derived from an EMBL/GenBank/DDBJ whole genome shotgun (WGS) entry which is preliminary data.</text>
</comment>
<keyword evidence="1" id="KW-0472">Membrane</keyword>
<dbReference type="PANTHER" id="PTHR36832:SF1">
    <property type="entry name" value="SLR1174 PROTEIN"/>
    <property type="match status" value="1"/>
</dbReference>
<keyword evidence="1" id="KW-1133">Transmembrane helix</keyword>
<dbReference type="PANTHER" id="PTHR36832">
    <property type="entry name" value="SLR1174 PROTEIN-RELATED"/>
    <property type="match status" value="1"/>
</dbReference>
<feature type="transmembrane region" description="Helical" evidence="1">
    <location>
        <begin position="187"/>
        <end position="213"/>
    </location>
</feature>
<dbReference type="Proteomes" id="UP000033854">
    <property type="component" value="Unassembled WGS sequence"/>
</dbReference>
<gene>
    <name evidence="2" type="ORF">UV06_C0003G0029</name>
</gene>
<feature type="transmembrane region" description="Helical" evidence="1">
    <location>
        <begin position="137"/>
        <end position="166"/>
    </location>
</feature>
<accession>A0A0G1C041</accession>
<dbReference type="Pfam" id="PF06182">
    <property type="entry name" value="ABC2_membrane_6"/>
    <property type="match status" value="1"/>
</dbReference>